<evidence type="ECO:0000313" key="2">
    <source>
        <dbReference type="Proteomes" id="UP001597058"/>
    </source>
</evidence>
<proteinExistence type="predicted"/>
<dbReference type="EMBL" id="JBHTMM010000033">
    <property type="protein sequence ID" value="MFD1309091.1"/>
    <property type="molecule type" value="Genomic_DNA"/>
</dbReference>
<gene>
    <name evidence="1" type="ORF">ACFQ5X_24940</name>
</gene>
<accession>A0ABW3XJ06</accession>
<keyword evidence="2" id="KW-1185">Reference proteome</keyword>
<name>A0ABW3XJ06_9ACTN</name>
<evidence type="ECO:0000313" key="1">
    <source>
        <dbReference type="EMBL" id="MFD1309091.1"/>
    </source>
</evidence>
<comment type="caution">
    <text evidence="1">The sequence shown here is derived from an EMBL/GenBank/DDBJ whole genome shotgun (WGS) entry which is preliminary data.</text>
</comment>
<dbReference type="Proteomes" id="UP001597058">
    <property type="component" value="Unassembled WGS sequence"/>
</dbReference>
<reference evidence="2" key="1">
    <citation type="journal article" date="2019" name="Int. J. Syst. Evol. Microbiol.">
        <title>The Global Catalogue of Microorganisms (GCM) 10K type strain sequencing project: providing services to taxonomists for standard genome sequencing and annotation.</title>
        <authorList>
            <consortium name="The Broad Institute Genomics Platform"/>
            <consortium name="The Broad Institute Genome Sequencing Center for Infectious Disease"/>
            <person name="Wu L."/>
            <person name="Ma J."/>
        </authorList>
    </citation>
    <scope>NUCLEOTIDE SEQUENCE [LARGE SCALE GENOMIC DNA]</scope>
    <source>
        <strain evidence="2">CGMCC 4.7020</strain>
    </source>
</reference>
<protein>
    <submittedName>
        <fullName evidence="1">Uncharacterized protein</fullName>
    </submittedName>
</protein>
<sequence length="48" mass="5658">MLDTLTRLALENTDAPAEFTPDWHRQQEREERAWLDDYARARNLVTAA</sequence>
<organism evidence="1 2">
    <name type="scientific">Streptomyces kaempferi</name>
    <dbReference type="NCBI Taxonomy" id="333725"/>
    <lineage>
        <taxon>Bacteria</taxon>
        <taxon>Bacillati</taxon>
        <taxon>Actinomycetota</taxon>
        <taxon>Actinomycetes</taxon>
        <taxon>Kitasatosporales</taxon>
        <taxon>Streptomycetaceae</taxon>
        <taxon>Streptomyces</taxon>
    </lineage>
</organism>
<dbReference type="RefSeq" id="WP_381328793.1">
    <property type="nucleotide sequence ID" value="NZ_JBHTMM010000033.1"/>
</dbReference>